<sequence>MNGFQNKRRPESQKQFPGCMGRMMNMFDLSAGMPGTKLLTDRAHRDGSPTHRNRSDSPKKLLDPVGVHTENKPITNESRQNSPSKRSGATPVKMLIAQEMSKETESKRRPPNVVAKLMGLDGLPVQQPSLTNQRNLYEDNSYEGSVQYSQMEEDIYFSSPLPCRTPSYAHEKEYKDVYEVWQQPCRFPCVKEQLQLRGRSNENSNENRMALVRQKFLEAKRLTTDEKLLHSKELQDALEVLSSNKDLFLKFLEEPNSLSYKHQNEVQTIPPPSQTRRITVLKPSKAIEEGGMNQARIQQCPSGEERIWDKNKHRRCSSLENLKVENLSQPTRIVVLKPSPGKPCDFKALATNRISSPKSLDERDLSRNIEGDEAIGSRDIAKEITRQMRESMNSNRRDDSLLSSVLSNGYVGDESSFNRSENYVEEAGGNLSDSEIVTPTARHSWDYMNRYGSPYSFSSISRASYSPESSVIREAKKRLSERWALVASNGVGQEQTHVRRSSSTLGEMLAISEVKKEENVKELDFTSNGSCGGGDLKASTPCLSIGIASDAANGERSPMGLSRSKSVPVSSSTYENIELNAEVSHTPKSKPDTRTEEGKTKNGKLSFKGKVSSLFFSKNKKSSREKSIPSLVASDVRLHPRNTDIAVRDDISKPTVERSLSPADNPSKAAVSLEKPSTSESPSEYQEQPSPVSVLEAKFEDDSNANVPTCSASALVRHLQALSRSPPIESLARSLTYDDSCMDASTINNPSKLPTRASFKADQEEEERIDFILKLLSFTGLDNKNSKTIFSRWHSLDSPLDQMLLDGFLDEKDEEAKCKGRQLTQRLLFDSVNAALLDIGQTAFLSACPQARPYIGTLKDSPSGSSVTDEVLSIITTWFSGDGKWLTGEAGNSAVIVDGVVRKEAVGREWTELMWWELDEVSKEIGAKVLEQLVGEALSDLTDGCL</sequence>
<protein>
    <submittedName>
        <fullName evidence="1">Uncharacterized protein</fullName>
    </submittedName>
</protein>
<comment type="caution">
    <text evidence="1">The sequence shown here is derived from an EMBL/GenBank/DDBJ whole genome shotgun (WGS) entry which is preliminary data.</text>
</comment>
<evidence type="ECO:0000313" key="2">
    <source>
        <dbReference type="Proteomes" id="UP000827976"/>
    </source>
</evidence>
<name>A0ACB7WR56_DIOAL</name>
<organism evidence="1 2">
    <name type="scientific">Dioscorea alata</name>
    <name type="common">Purple yam</name>
    <dbReference type="NCBI Taxonomy" id="55571"/>
    <lineage>
        <taxon>Eukaryota</taxon>
        <taxon>Viridiplantae</taxon>
        <taxon>Streptophyta</taxon>
        <taxon>Embryophyta</taxon>
        <taxon>Tracheophyta</taxon>
        <taxon>Spermatophyta</taxon>
        <taxon>Magnoliopsida</taxon>
        <taxon>Liliopsida</taxon>
        <taxon>Dioscoreales</taxon>
        <taxon>Dioscoreaceae</taxon>
        <taxon>Dioscorea</taxon>
    </lineage>
</organism>
<reference evidence="2" key="1">
    <citation type="journal article" date="2022" name="Nat. Commun.">
        <title>Chromosome evolution and the genetic basis of agronomically important traits in greater yam.</title>
        <authorList>
            <person name="Bredeson J.V."/>
            <person name="Lyons J.B."/>
            <person name="Oniyinde I.O."/>
            <person name="Okereke N.R."/>
            <person name="Kolade O."/>
            <person name="Nnabue I."/>
            <person name="Nwadili C.O."/>
            <person name="Hribova E."/>
            <person name="Parker M."/>
            <person name="Nwogha J."/>
            <person name="Shu S."/>
            <person name="Carlson J."/>
            <person name="Kariba R."/>
            <person name="Muthemba S."/>
            <person name="Knop K."/>
            <person name="Barton G.J."/>
            <person name="Sherwood A.V."/>
            <person name="Lopez-Montes A."/>
            <person name="Asiedu R."/>
            <person name="Jamnadass R."/>
            <person name="Muchugi A."/>
            <person name="Goodstein D."/>
            <person name="Egesi C.N."/>
            <person name="Featherston J."/>
            <person name="Asfaw A."/>
            <person name="Simpson G.G."/>
            <person name="Dolezel J."/>
            <person name="Hendre P.S."/>
            <person name="Van Deynze A."/>
            <person name="Kumar P.L."/>
            <person name="Obidiegwu J.E."/>
            <person name="Bhattacharjee R."/>
            <person name="Rokhsar D.S."/>
        </authorList>
    </citation>
    <scope>NUCLEOTIDE SEQUENCE [LARGE SCALE GENOMIC DNA]</scope>
    <source>
        <strain evidence="2">cv. TDa95/00328</strain>
    </source>
</reference>
<gene>
    <name evidence="1" type="ORF">IHE45_02G081000</name>
</gene>
<dbReference type="Proteomes" id="UP000827976">
    <property type="component" value="Chromosome 2"/>
</dbReference>
<dbReference type="EMBL" id="CM037012">
    <property type="protein sequence ID" value="KAH7690907.1"/>
    <property type="molecule type" value="Genomic_DNA"/>
</dbReference>
<accession>A0ACB7WR56</accession>
<proteinExistence type="predicted"/>
<keyword evidence="2" id="KW-1185">Reference proteome</keyword>
<evidence type="ECO:0000313" key="1">
    <source>
        <dbReference type="EMBL" id="KAH7690907.1"/>
    </source>
</evidence>